<organism>
    <name type="scientific">Pediculus humanus subsp. corporis</name>
    <name type="common">Body louse</name>
    <dbReference type="NCBI Taxonomy" id="121224"/>
    <lineage>
        <taxon>Eukaryota</taxon>
        <taxon>Metazoa</taxon>
        <taxon>Ecdysozoa</taxon>
        <taxon>Arthropoda</taxon>
        <taxon>Hexapoda</taxon>
        <taxon>Insecta</taxon>
        <taxon>Pterygota</taxon>
        <taxon>Neoptera</taxon>
        <taxon>Paraneoptera</taxon>
        <taxon>Psocodea</taxon>
        <taxon>Troctomorpha</taxon>
        <taxon>Phthiraptera</taxon>
        <taxon>Anoplura</taxon>
        <taxon>Pediculidae</taxon>
        <taxon>Pediculus</taxon>
    </lineage>
</organism>
<dbReference type="GO" id="GO:0005795">
    <property type="term" value="C:Golgi stack"/>
    <property type="evidence" value="ECO:0007669"/>
    <property type="project" value="TreeGrafter"/>
</dbReference>
<evidence type="ECO:0000313" key="6">
    <source>
        <dbReference type="EMBL" id="EEB18921.1"/>
    </source>
</evidence>
<dbReference type="Pfam" id="PF04666">
    <property type="entry name" value="MGAT4_cons"/>
    <property type="match status" value="1"/>
</dbReference>
<evidence type="ECO:0000256" key="3">
    <source>
        <dbReference type="ARBA" id="ARBA00022679"/>
    </source>
</evidence>
<dbReference type="Pfam" id="PF23524">
    <property type="entry name" value="MGAT4A_C"/>
    <property type="match status" value="1"/>
</dbReference>
<dbReference type="InterPro" id="IPR056576">
    <property type="entry name" value="MGAT4_A/B/C_C"/>
</dbReference>
<dbReference type="PANTHER" id="PTHR12062">
    <property type="entry name" value="N-ACETYLGLUCOSAMINYLTRANSFERASE VI"/>
    <property type="match status" value="1"/>
</dbReference>
<dbReference type="eggNOG" id="ENOG502QPQJ">
    <property type="taxonomic scope" value="Eukaryota"/>
</dbReference>
<dbReference type="InParanoid" id="E0VZW5"/>
<keyword evidence="8" id="KW-1185">Reference proteome</keyword>
<gene>
    <name evidence="7" type="primary">8235476</name>
    <name evidence="6" type="ORF">Phum_PHUM539430</name>
</gene>
<dbReference type="AlphaFoldDB" id="E0VZW5"/>
<dbReference type="Proteomes" id="UP000009046">
    <property type="component" value="Unassembled WGS sequence"/>
</dbReference>
<dbReference type="GO" id="GO:0006487">
    <property type="term" value="P:protein N-linked glycosylation"/>
    <property type="evidence" value="ECO:0007669"/>
    <property type="project" value="TreeGrafter"/>
</dbReference>
<dbReference type="OrthoDB" id="2016523at2759"/>
<dbReference type="GO" id="GO:0005793">
    <property type="term" value="C:endoplasmic reticulum-Golgi intermediate compartment"/>
    <property type="evidence" value="ECO:0007669"/>
    <property type="project" value="TreeGrafter"/>
</dbReference>
<dbReference type="GO" id="GO:0008375">
    <property type="term" value="F:acetylglucosaminyltransferase activity"/>
    <property type="evidence" value="ECO:0007669"/>
    <property type="project" value="TreeGrafter"/>
</dbReference>
<dbReference type="GeneID" id="8235476"/>
<evidence type="ECO:0000259" key="4">
    <source>
        <dbReference type="Pfam" id="PF04666"/>
    </source>
</evidence>
<dbReference type="PANTHER" id="PTHR12062:SF9">
    <property type="entry name" value="ALPHA-1,3-MANNOSYL-GLYCOPROTEIN 4-BETA-N-ACETYLGLUCOSAMINYLTRANSFERASE A, ISOFORM A"/>
    <property type="match status" value="1"/>
</dbReference>
<dbReference type="HOGENOM" id="CLU_027046_3_0_1"/>
<evidence type="ECO:0000313" key="8">
    <source>
        <dbReference type="Proteomes" id="UP000009046"/>
    </source>
</evidence>
<reference evidence="6" key="1">
    <citation type="submission" date="2007-04" db="EMBL/GenBank/DDBJ databases">
        <title>Annotation of Pediculus humanus corporis strain USDA.</title>
        <authorList>
            <person name="Kirkness E."/>
            <person name="Hannick L."/>
            <person name="Hass B."/>
            <person name="Bruggner R."/>
            <person name="Lawson D."/>
            <person name="Bidwell S."/>
            <person name="Joardar V."/>
            <person name="Caler E."/>
            <person name="Walenz B."/>
            <person name="Inman J."/>
            <person name="Schobel S."/>
            <person name="Galinsky K."/>
            <person name="Amedeo P."/>
            <person name="Strausberg R."/>
        </authorList>
    </citation>
    <scope>NUCLEOTIDE SEQUENCE</scope>
    <source>
        <strain evidence="6">USDA</strain>
    </source>
</reference>
<evidence type="ECO:0000259" key="5">
    <source>
        <dbReference type="Pfam" id="PF23524"/>
    </source>
</evidence>
<dbReference type="EnsemblMetazoa" id="PHUM539430-RA">
    <property type="protein sequence ID" value="PHUM539430-PA"/>
    <property type="gene ID" value="PHUM539430"/>
</dbReference>
<dbReference type="FunCoup" id="E0VZW5">
    <property type="interactions" value="1033"/>
</dbReference>
<dbReference type="GO" id="GO:0005783">
    <property type="term" value="C:endoplasmic reticulum"/>
    <property type="evidence" value="ECO:0007669"/>
    <property type="project" value="TreeGrafter"/>
</dbReference>
<keyword evidence="2 6" id="KW-0328">Glycosyltransferase</keyword>
<reference evidence="7" key="3">
    <citation type="submission" date="2020-05" db="UniProtKB">
        <authorList>
            <consortium name="EnsemblMetazoa"/>
        </authorList>
    </citation>
    <scope>IDENTIFICATION</scope>
    <source>
        <strain evidence="7">USDA</strain>
    </source>
</reference>
<evidence type="ECO:0000256" key="2">
    <source>
        <dbReference type="ARBA" id="ARBA00022676"/>
    </source>
</evidence>
<name>E0VZW5_PEDHC</name>
<dbReference type="InterPro" id="IPR006759">
    <property type="entry name" value="Glyco_transf_54"/>
</dbReference>
<protein>
    <submittedName>
        <fullName evidence="6 7">N-acetylglucosaminyltransferase VI, putative</fullName>
    </submittedName>
</protein>
<sequence>MVLNPVGSLRRRPGLVGLLIAVPCIIVLLSSSPDMTSENALAERLADLQMKLQHLNSMHRARREEVQILTHHLAQFLVNAQADNVTMKTLETALSPEVRVLLKNVTGLQGNGELLRLPSIYHFLPHLLESPSSLRLGFQMSKGRSGVSIVLGIPSAKREFQSYLVGTLRNLIDSMNEYERNDTLIVVLIAETDMDYVVHLAHQIEIEFSEHLNSGLIDVIAPHSSYYPDLNNLKVTLGDSQERVKWRSKQNLDFALLMMYCQSKATFYVQLEDDILAKKNFITKMKTFALRKVAVKDPWFVLAFCQLGFIGKMFKCVELPTVIQFFLMFFNDKPVDWLLEDLLTTRVCRKDLPAKDCKAVKTHLWVTYRPSLFQHIGTHSSLKGKLQKLKDKQFGKILLFHPHVNPPAKVVSDIKPYKEYSFERAYNGETYFWGLKPFAGDKLTINFLTATLVNKYLFRSGNIEHPDDKFLNTTVEALPADSAKMNATNDGYVVVGEFDASGIAKGQIDIGPIKMLRLNVHSDMDNWVILSEISIEKSKTR</sequence>
<dbReference type="InterPro" id="IPR057279">
    <property type="entry name" value="MGAT4"/>
</dbReference>
<reference evidence="6" key="2">
    <citation type="submission" date="2007-04" db="EMBL/GenBank/DDBJ databases">
        <title>The genome of the human body louse.</title>
        <authorList>
            <consortium name="The Human Body Louse Genome Consortium"/>
            <person name="Kirkness E."/>
            <person name="Walenz B."/>
            <person name="Hass B."/>
            <person name="Bruggner R."/>
            <person name="Strausberg R."/>
        </authorList>
    </citation>
    <scope>NUCLEOTIDE SEQUENCE</scope>
    <source>
        <strain evidence="6">USDA</strain>
    </source>
</reference>
<dbReference type="STRING" id="121224.E0VZW5"/>
<dbReference type="EMBL" id="AAZO01006553">
    <property type="status" value="NOT_ANNOTATED_CDS"/>
    <property type="molecule type" value="Genomic_DNA"/>
</dbReference>
<dbReference type="OMA" id="FLMFHND"/>
<dbReference type="VEuPathDB" id="VectorBase:PHUM539430"/>
<feature type="domain" description="MGAT4 A/B/C C-terminal" evidence="5">
    <location>
        <begin position="408"/>
        <end position="532"/>
    </location>
</feature>
<dbReference type="CTD" id="8235476"/>
<comment type="pathway">
    <text evidence="1">Protein modification; protein glycosylation.</text>
</comment>
<dbReference type="RefSeq" id="XP_002431659.1">
    <property type="nucleotide sequence ID" value="XM_002431614.1"/>
</dbReference>
<accession>E0VZW5</accession>
<evidence type="ECO:0000313" key="7">
    <source>
        <dbReference type="EnsemblMetazoa" id="PHUM539430-PA"/>
    </source>
</evidence>
<proteinExistence type="predicted"/>
<keyword evidence="3 6" id="KW-0808">Transferase</keyword>
<dbReference type="KEGG" id="phu:Phum_PHUM539430"/>
<dbReference type="EMBL" id="DS235854">
    <property type="protein sequence ID" value="EEB18921.1"/>
    <property type="molecule type" value="Genomic_DNA"/>
</dbReference>
<feature type="domain" description="MGAT4 conserved region" evidence="4">
    <location>
        <begin position="117"/>
        <end position="394"/>
    </location>
</feature>
<evidence type="ECO:0000256" key="1">
    <source>
        <dbReference type="ARBA" id="ARBA00004922"/>
    </source>
</evidence>